<protein>
    <submittedName>
        <fullName evidence="1">Uncharacterized conserved protein</fullName>
    </submittedName>
</protein>
<dbReference type="Pfam" id="PF13686">
    <property type="entry name" value="DrsE_2"/>
    <property type="match status" value="1"/>
</dbReference>
<organism evidence="1 2">
    <name type="scientific">Fusobacterium necrogenes</name>
    <dbReference type="NCBI Taxonomy" id="858"/>
    <lineage>
        <taxon>Bacteria</taxon>
        <taxon>Fusobacteriati</taxon>
        <taxon>Fusobacteriota</taxon>
        <taxon>Fusobacteriia</taxon>
        <taxon>Fusobacteriales</taxon>
        <taxon>Fusobacteriaceae</taxon>
        <taxon>Fusobacterium</taxon>
    </lineage>
</organism>
<dbReference type="Proteomes" id="UP000255328">
    <property type="component" value="Unassembled WGS sequence"/>
</dbReference>
<evidence type="ECO:0000313" key="1">
    <source>
        <dbReference type="EMBL" id="STO31520.1"/>
    </source>
</evidence>
<proteinExistence type="predicted"/>
<evidence type="ECO:0000313" key="2">
    <source>
        <dbReference type="Proteomes" id="UP000255328"/>
    </source>
</evidence>
<dbReference type="PANTHER" id="PTHR34655:SF2">
    <property type="entry name" value="PEROXIREDOXIN FAMILY PROTEIN"/>
    <property type="match status" value="1"/>
</dbReference>
<dbReference type="Gene3D" id="3.40.1260.10">
    <property type="entry name" value="DsrEFH-like"/>
    <property type="match status" value="1"/>
</dbReference>
<dbReference type="InterPro" id="IPR032836">
    <property type="entry name" value="DsrE2-like"/>
</dbReference>
<gene>
    <name evidence="1" type="ORF">NCTC10723_00971</name>
</gene>
<dbReference type="AlphaFoldDB" id="A0A377GWZ6"/>
<name>A0A377GWZ6_9FUSO</name>
<sequence>MGKKVTMFFTFWGLSILKKENLGKKSFIEKMFAMMLPKNSEKLPVSKMNFFGIGAKLIRWTMKKKNIMSLEELMRKSIEFGANITACTMSMEVMGITQEELIDGISYGGVGQYLGATENSNTNLFI</sequence>
<dbReference type="EMBL" id="UGGU01000003">
    <property type="protein sequence ID" value="STO31520.1"/>
    <property type="molecule type" value="Genomic_DNA"/>
</dbReference>
<dbReference type="SUPFAM" id="SSF75169">
    <property type="entry name" value="DsrEFH-like"/>
    <property type="match status" value="1"/>
</dbReference>
<keyword evidence="2" id="KW-1185">Reference proteome</keyword>
<reference evidence="1 2" key="1">
    <citation type="submission" date="2018-06" db="EMBL/GenBank/DDBJ databases">
        <authorList>
            <consortium name="Pathogen Informatics"/>
            <person name="Doyle S."/>
        </authorList>
    </citation>
    <scope>NUCLEOTIDE SEQUENCE [LARGE SCALE GENOMIC DNA]</scope>
    <source>
        <strain evidence="1 2">NCTC10723</strain>
    </source>
</reference>
<accession>A0A377GWZ6</accession>
<dbReference type="PANTHER" id="PTHR34655">
    <property type="entry name" value="CONSERVED WITHIN P. AEROPHILUM"/>
    <property type="match status" value="1"/>
</dbReference>
<dbReference type="InterPro" id="IPR027396">
    <property type="entry name" value="DsrEFH-like"/>
</dbReference>